<dbReference type="EMBL" id="LKAM01000001">
    <property type="protein sequence ID" value="KUM50978.1"/>
    <property type="molecule type" value="Genomic_DNA"/>
</dbReference>
<accession>A0A117NJ65</accession>
<protein>
    <submittedName>
        <fullName evidence="1">Uncharacterized protein</fullName>
    </submittedName>
</protein>
<organism evidence="1">
    <name type="scientific">Picea glauca</name>
    <name type="common">White spruce</name>
    <name type="synonym">Pinus glauca</name>
    <dbReference type="NCBI Taxonomy" id="3330"/>
    <lineage>
        <taxon>Eukaryota</taxon>
        <taxon>Viridiplantae</taxon>
        <taxon>Streptophyta</taxon>
        <taxon>Embryophyta</taxon>
        <taxon>Tracheophyta</taxon>
        <taxon>Spermatophyta</taxon>
        <taxon>Pinopsida</taxon>
        <taxon>Pinidae</taxon>
        <taxon>Conifers I</taxon>
        <taxon>Pinales</taxon>
        <taxon>Pinaceae</taxon>
        <taxon>Picea</taxon>
    </lineage>
</organism>
<name>A0A117NJ65_PICGL</name>
<sequence length="74" mass="8145">MEEIDHFTRVNLLFRKGVDHIPPYVDLPGGILVQSYLSQGESSSLLLVPSSDSNAIYVSTVIVWGRCPSSLRSP</sequence>
<keyword evidence="1" id="KW-0496">Mitochondrion</keyword>
<evidence type="ECO:0000313" key="1">
    <source>
        <dbReference type="EMBL" id="KUM50978.1"/>
    </source>
</evidence>
<proteinExistence type="predicted"/>
<comment type="caution">
    <text evidence="1">The sequence shown here is derived from an EMBL/GenBank/DDBJ whole genome shotgun (WGS) entry which is preliminary data.</text>
</comment>
<geneLocation type="mitochondrion" evidence="1"/>
<dbReference type="AlphaFoldDB" id="A0A117NJ65"/>
<reference evidence="1" key="1">
    <citation type="journal article" date="2015" name="Genome Biol. Evol.">
        <title>Organellar Genomes of White Spruce (Picea glauca): Assembly and Annotation.</title>
        <authorList>
            <person name="Jackman S.D."/>
            <person name="Warren R.L."/>
            <person name="Gibb E.A."/>
            <person name="Vandervalk B.P."/>
            <person name="Mohamadi H."/>
            <person name="Chu J."/>
            <person name="Raymond A."/>
            <person name="Pleasance S."/>
            <person name="Coope R."/>
            <person name="Wildung M.R."/>
            <person name="Ritland C.E."/>
            <person name="Bousquet J."/>
            <person name="Jones S.J."/>
            <person name="Bohlmann J."/>
            <person name="Birol I."/>
        </authorList>
    </citation>
    <scope>NUCLEOTIDE SEQUENCE [LARGE SCALE GENOMIC DNA]</scope>
    <source>
        <tissue evidence="1">Flushing bud</tissue>
    </source>
</reference>
<gene>
    <name evidence="1" type="ORF">ABT39_MTgene824</name>
</gene>